<organism evidence="3 4">
    <name type="scientific">Syntrophus aciditrophicus (strain SB)</name>
    <dbReference type="NCBI Taxonomy" id="56780"/>
    <lineage>
        <taxon>Bacteria</taxon>
        <taxon>Pseudomonadati</taxon>
        <taxon>Thermodesulfobacteriota</taxon>
        <taxon>Syntrophia</taxon>
        <taxon>Syntrophales</taxon>
        <taxon>Syntrophaceae</taxon>
        <taxon>Syntrophus</taxon>
    </lineage>
</organism>
<dbReference type="STRING" id="56780.SYN_00968"/>
<dbReference type="PANTHER" id="PTHR33525:SF3">
    <property type="entry name" value="RIBONUCLEASE Y"/>
    <property type="match status" value="1"/>
</dbReference>
<proteinExistence type="predicted"/>
<dbReference type="AlphaFoldDB" id="Q2LSK8"/>
<evidence type="ECO:0000259" key="2">
    <source>
        <dbReference type="PROSITE" id="PS51833"/>
    </source>
</evidence>
<dbReference type="InParanoid" id="Q2LSK8"/>
<dbReference type="HOGENOM" id="CLU_048246_4_2_7"/>
<dbReference type="DNASU" id="3884137"/>
<keyword evidence="4" id="KW-1185">Reference proteome</keyword>
<dbReference type="EMBL" id="CP000252">
    <property type="protein sequence ID" value="ABC77069.1"/>
    <property type="molecule type" value="Genomic_DNA"/>
</dbReference>
<dbReference type="SUPFAM" id="SSF109604">
    <property type="entry name" value="HD-domain/PDEase-like"/>
    <property type="match status" value="1"/>
</dbReference>
<dbReference type="NCBIfam" id="TIGR00277">
    <property type="entry name" value="HDIG"/>
    <property type="match status" value="1"/>
</dbReference>
<name>Q2LSK8_SYNAS</name>
<dbReference type="SMART" id="SM00471">
    <property type="entry name" value="HDc"/>
    <property type="match status" value="1"/>
</dbReference>
<evidence type="ECO:0000256" key="1">
    <source>
        <dbReference type="SAM" id="Coils"/>
    </source>
</evidence>
<accession>Q2LSK8</accession>
<dbReference type="InterPro" id="IPR013976">
    <property type="entry name" value="HDOD"/>
</dbReference>
<dbReference type="Pfam" id="PF08668">
    <property type="entry name" value="HDOD"/>
    <property type="match status" value="1"/>
</dbReference>
<dbReference type="PANTHER" id="PTHR33525">
    <property type="match status" value="1"/>
</dbReference>
<dbReference type="PROSITE" id="PS51833">
    <property type="entry name" value="HDOD"/>
    <property type="match status" value="1"/>
</dbReference>
<dbReference type="InterPro" id="IPR006675">
    <property type="entry name" value="HDIG_dom"/>
</dbReference>
<feature type="coiled-coil region" evidence="1">
    <location>
        <begin position="250"/>
        <end position="277"/>
    </location>
</feature>
<reference evidence="3 4" key="1">
    <citation type="journal article" date="2007" name="Proc. Natl. Acad. Sci. U.S.A.">
        <title>The genome of Syntrophus aciditrophicus: life at the thermodynamic limit of microbial growth.</title>
        <authorList>
            <person name="McInerney M.J."/>
            <person name="Rohlin L."/>
            <person name="Mouttaki H."/>
            <person name="Kim U."/>
            <person name="Krupp R.S."/>
            <person name="Rios-Hernandez L."/>
            <person name="Sieber J."/>
            <person name="Struchtemeyer C.G."/>
            <person name="Bhattacharyya A."/>
            <person name="Campbell J.W."/>
            <person name="Gunsalus R.P."/>
        </authorList>
    </citation>
    <scope>NUCLEOTIDE SEQUENCE [LARGE SCALE GENOMIC DNA]</scope>
    <source>
        <strain evidence="3 4">SB</strain>
    </source>
</reference>
<gene>
    <name evidence="3" type="ORF">SYN_00968</name>
</gene>
<dbReference type="InterPro" id="IPR052340">
    <property type="entry name" value="RNase_Y/CdgJ"/>
</dbReference>
<dbReference type="CDD" id="cd00077">
    <property type="entry name" value="HDc"/>
    <property type="match status" value="1"/>
</dbReference>
<evidence type="ECO:0000313" key="4">
    <source>
        <dbReference type="Proteomes" id="UP000001933"/>
    </source>
</evidence>
<dbReference type="Gene3D" id="1.10.3210.10">
    <property type="entry name" value="Hypothetical protein af1432"/>
    <property type="match status" value="1"/>
</dbReference>
<keyword evidence="1" id="KW-0175">Coiled coil</keyword>
<feature type="domain" description="HDOD" evidence="2">
    <location>
        <begin position="12"/>
        <end position="208"/>
    </location>
</feature>
<dbReference type="InterPro" id="IPR003607">
    <property type="entry name" value="HD/PDEase_dom"/>
</dbReference>
<sequence length="281" mass="31472">MINQLMRSVDNLPAFPVTVIKVMDLLSRDDYSIAEVARVISFDQSITANILKVSNSAYFSFGRPIRTVLEAVARLGKENVIRAVQTAGISKFYKTTARGYVSVAADLWEHSVAVALMSQILSRRIYGREDSVLYSAALLHDVGKIIIGAYVYESLEKIQRVVDGRKCSFIEAEEEVIGINHAELGGKITGYWNLPEEICDAIAFHHRPDILDKNSVDMQWIVYLADQLCMMTGIGNGIDGLAYLGISEVLKKFNLREKDLETNMMNLMDDLRNARSILDMV</sequence>
<dbReference type="KEGG" id="sat:SYN_00968"/>
<dbReference type="RefSeq" id="WP_011417098.1">
    <property type="nucleotide sequence ID" value="NC_007759.1"/>
</dbReference>
<dbReference type="Proteomes" id="UP000001933">
    <property type="component" value="Chromosome"/>
</dbReference>
<protein>
    <submittedName>
        <fullName evidence="3">HD domain protein with metal dependent phosphohydrolase</fullName>
    </submittedName>
</protein>
<dbReference type="eggNOG" id="COG1639">
    <property type="taxonomic scope" value="Bacteria"/>
</dbReference>
<dbReference type="OrthoDB" id="9803649at2"/>
<evidence type="ECO:0000313" key="3">
    <source>
        <dbReference type="EMBL" id="ABC77069.1"/>
    </source>
</evidence>